<accession>A0A6B7HX87</accession>
<reference evidence="1" key="1">
    <citation type="submission" date="2019-04" db="EMBL/GenBank/DDBJ databases">
        <authorList>
            <person name="Cao Y."/>
            <person name="Sun X."/>
            <person name="Zhang Y."/>
        </authorList>
    </citation>
    <scope>NUCLEOTIDE SEQUENCE</scope>
</reference>
<evidence type="ECO:0000313" key="2">
    <source>
        <dbReference type="Proteomes" id="UP000435653"/>
    </source>
</evidence>
<proteinExistence type="predicted"/>
<keyword evidence="2" id="KW-1185">Reference proteome</keyword>
<dbReference type="EMBL" id="MK820013">
    <property type="protein sequence ID" value="QDF45947.1"/>
    <property type="molecule type" value="Genomic_DNA"/>
</dbReference>
<sequence length="91" mass="9245">MAAVGNLTGDGATFTAVQKEGVTLHNMPVVDEAHLSDKDHIVNNADQSGKRLGALITIVKAGAPVLLQAAGDAPTSKWIAVTKGATDITPA</sequence>
<evidence type="ECO:0000313" key="1">
    <source>
        <dbReference type="EMBL" id="QDF45947.1"/>
    </source>
</evidence>
<gene>
    <name evidence="1" type="ORF">vBVpaPMGD2_8</name>
</gene>
<name>A0A6B7HX87_9CAUD</name>
<protein>
    <submittedName>
        <fullName evidence="1">Uncharacterized protein</fullName>
    </submittedName>
</protein>
<dbReference type="Proteomes" id="UP000435653">
    <property type="component" value="Segment"/>
</dbReference>
<organism evidence="1 2">
    <name type="scientific">Vibrio phage vB_VpaP_MGD2</name>
    <dbReference type="NCBI Taxonomy" id="2565877"/>
    <lineage>
        <taxon>Viruses</taxon>
        <taxon>Duplodnaviria</taxon>
        <taxon>Heunggongvirae</taxon>
        <taxon>Uroviricota</taxon>
        <taxon>Caudoviricetes</taxon>
        <taxon>Autographivirales</taxon>
        <taxon>Autosignataviridae</taxon>
        <taxon>Colwellvirinae</taxon>
        <taxon>Kaohsiungvirus</taxon>
        <taxon>Kaohsiungvirus MGD2</taxon>
    </lineage>
</organism>